<organism evidence="2 3">
    <name type="scientific">Agaribacillus aureus</name>
    <dbReference type="NCBI Taxonomy" id="3051825"/>
    <lineage>
        <taxon>Bacteria</taxon>
        <taxon>Pseudomonadati</taxon>
        <taxon>Bacteroidota</taxon>
        <taxon>Cytophagia</taxon>
        <taxon>Cytophagales</taxon>
        <taxon>Splendidivirgaceae</taxon>
        <taxon>Agaribacillus</taxon>
    </lineage>
</organism>
<evidence type="ECO:0000313" key="2">
    <source>
        <dbReference type="EMBL" id="MDN5216950.1"/>
    </source>
</evidence>
<dbReference type="RefSeq" id="WP_346762288.1">
    <property type="nucleotide sequence ID" value="NZ_JAUJEB010000012.1"/>
</dbReference>
<sequence>MNTDKYIFIAGPTAKSLNSALQELADLYGDSGYTEGIKIYQSLKTDNRYLINFTNEPDFERFKYFVNYLHYPEVTDYKAKVMGFWTVTPQDKVPKTLIGKRLLIYVSDYDTEGDNVYAIYDGAQKTSKLGFAIGEEFQELDSKEFDFVESQINNEDYQASGTISPAPKARKKLGGGCVSVLVIIGVITIGLYLMI</sequence>
<evidence type="ECO:0000256" key="1">
    <source>
        <dbReference type="SAM" id="Phobius"/>
    </source>
</evidence>
<reference evidence="2" key="1">
    <citation type="submission" date="2023-06" db="EMBL/GenBank/DDBJ databases">
        <title>Genomic of Agaribacillus aureum.</title>
        <authorList>
            <person name="Wang G."/>
        </authorList>
    </citation>
    <scope>NUCLEOTIDE SEQUENCE</scope>
    <source>
        <strain evidence="2">BMA12</strain>
    </source>
</reference>
<keyword evidence="3" id="KW-1185">Reference proteome</keyword>
<evidence type="ECO:0000313" key="3">
    <source>
        <dbReference type="Proteomes" id="UP001172083"/>
    </source>
</evidence>
<comment type="caution">
    <text evidence="2">The sequence shown here is derived from an EMBL/GenBank/DDBJ whole genome shotgun (WGS) entry which is preliminary data.</text>
</comment>
<keyword evidence="1" id="KW-0812">Transmembrane</keyword>
<gene>
    <name evidence="2" type="ORF">QQ020_33070</name>
</gene>
<proteinExistence type="predicted"/>
<name>A0ABT8LJQ3_9BACT</name>
<accession>A0ABT8LJQ3</accession>
<keyword evidence="1" id="KW-0472">Membrane</keyword>
<dbReference type="EMBL" id="JAUJEB010000012">
    <property type="protein sequence ID" value="MDN5216950.1"/>
    <property type="molecule type" value="Genomic_DNA"/>
</dbReference>
<protein>
    <submittedName>
        <fullName evidence="2">Uncharacterized protein</fullName>
    </submittedName>
</protein>
<feature type="transmembrane region" description="Helical" evidence="1">
    <location>
        <begin position="173"/>
        <end position="194"/>
    </location>
</feature>
<keyword evidence="1" id="KW-1133">Transmembrane helix</keyword>
<dbReference type="Proteomes" id="UP001172083">
    <property type="component" value="Unassembled WGS sequence"/>
</dbReference>